<name>A0ABU4S6G5_9GAMM</name>
<evidence type="ECO:0000313" key="1">
    <source>
        <dbReference type="EMBL" id="MDX7986687.1"/>
    </source>
</evidence>
<dbReference type="RefSeq" id="WP_319929130.1">
    <property type="nucleotide sequence ID" value="NZ_VCDN01000017.1"/>
</dbReference>
<dbReference type="EMBL" id="VCDN01000017">
    <property type="protein sequence ID" value="MDX7986687.1"/>
    <property type="molecule type" value="Genomic_DNA"/>
</dbReference>
<accession>A0ABU4S6G5</accession>
<evidence type="ECO:0000313" key="2">
    <source>
        <dbReference type="Proteomes" id="UP001271890"/>
    </source>
</evidence>
<organism evidence="1 2">
    <name type="scientific">Xenorhabdus santafensis</name>
    <dbReference type="NCBI Taxonomy" id="2582833"/>
    <lineage>
        <taxon>Bacteria</taxon>
        <taxon>Pseudomonadati</taxon>
        <taxon>Pseudomonadota</taxon>
        <taxon>Gammaproteobacteria</taxon>
        <taxon>Enterobacterales</taxon>
        <taxon>Morganellaceae</taxon>
        <taxon>Xenorhabdus</taxon>
    </lineage>
</organism>
<protein>
    <submittedName>
        <fullName evidence="1">DUF1983 domain-containing protein</fullName>
    </submittedName>
</protein>
<sequence length="120" mass="13296">MSQGTATHTITVDIKCNTEPLNQLESQLEHIAELLERIQGQHYGAGIALAIDKGSQVGISADRFKVWDSAAPLGTAIISEATVSKPKIKTSDDHIRQLIREELQQFVNRERLRGGLFSTW</sequence>
<gene>
    <name evidence="1" type="ORF">FE392_04960</name>
</gene>
<reference evidence="2" key="1">
    <citation type="journal article" date="2024" name="Toxins">
        <title>Genome Sequence Analysis of Native Xenorhabdus Strains Isolated from Entomopathogenic Nematodes in Argentina.</title>
        <authorList>
            <person name="Palma L."/>
            <person name="Frizzo L."/>
            <person name="Kaiser S."/>
            <person name="Berry C."/>
            <person name="Caballero P."/>
            <person name="Bode H.B."/>
            <person name="Del Valle E.E."/>
        </authorList>
    </citation>
    <scope>NUCLEOTIDE SEQUENCE [LARGE SCALE GENOMIC DNA]</scope>
    <source>
        <strain evidence="2">12</strain>
    </source>
</reference>
<comment type="caution">
    <text evidence="1">The sequence shown here is derived from an EMBL/GenBank/DDBJ whole genome shotgun (WGS) entry which is preliminary data.</text>
</comment>
<dbReference type="Proteomes" id="UP001271890">
    <property type="component" value="Unassembled WGS sequence"/>
</dbReference>
<proteinExistence type="predicted"/>
<keyword evidence="2" id="KW-1185">Reference proteome</keyword>